<dbReference type="Proteomes" id="UP000018896">
    <property type="component" value="Unassembled WGS sequence"/>
</dbReference>
<sequence>MIVLHAHISVVPEKREVFLDVVQDLVKGSKAEEGNISYHLFEDTVNSNQFIMVEEWVDQAALDFHNQADHYKVFGTKAPDLLAGPVKIDRFEVSKKN</sequence>
<dbReference type="PROSITE" id="PS51725">
    <property type="entry name" value="ABM"/>
    <property type="match status" value="1"/>
</dbReference>
<dbReference type="PANTHER" id="PTHR33336:SF3">
    <property type="entry name" value="ABM DOMAIN-CONTAINING PROTEIN"/>
    <property type="match status" value="1"/>
</dbReference>
<dbReference type="Pfam" id="PF03992">
    <property type="entry name" value="ABM"/>
    <property type="match status" value="1"/>
</dbReference>
<evidence type="ECO:0000259" key="1">
    <source>
        <dbReference type="PROSITE" id="PS51725"/>
    </source>
</evidence>
<dbReference type="SUPFAM" id="SSF54909">
    <property type="entry name" value="Dimeric alpha+beta barrel"/>
    <property type="match status" value="1"/>
</dbReference>
<reference evidence="2 3" key="1">
    <citation type="journal article" date="2014" name="Genome Announc.">
        <title>Draft Genome Sequences of Three Alkaliphilic Bacillus Strains, Bacillus wakoensis JCM 9140T, Bacillus akibai JCM 9157T, and Bacillus hemicellulosilyticus JCM 9152T.</title>
        <authorList>
            <person name="Yuki M."/>
            <person name="Oshima K."/>
            <person name="Suda W."/>
            <person name="Oshida Y."/>
            <person name="Kitamura K."/>
            <person name="Iida T."/>
            <person name="Hattori M."/>
            <person name="Ohkuma M."/>
        </authorList>
    </citation>
    <scope>NUCLEOTIDE SEQUENCE [LARGE SCALE GENOMIC DNA]</scope>
    <source>
        <strain evidence="2 3">JCM 9157</strain>
    </source>
</reference>
<dbReference type="STRING" id="1236973.JCM9157_3105"/>
<keyword evidence="3" id="KW-1185">Reference proteome</keyword>
<dbReference type="Gene3D" id="3.30.70.100">
    <property type="match status" value="1"/>
</dbReference>
<comment type="caution">
    <text evidence="2">The sequence shown here is derived from an EMBL/GenBank/DDBJ whole genome shotgun (WGS) entry which is preliminary data.</text>
</comment>
<dbReference type="InterPro" id="IPR007138">
    <property type="entry name" value="ABM_dom"/>
</dbReference>
<dbReference type="PANTHER" id="PTHR33336">
    <property type="entry name" value="QUINOL MONOOXYGENASE YGIN-RELATED"/>
    <property type="match status" value="1"/>
</dbReference>
<dbReference type="GO" id="GO:0003824">
    <property type="term" value="F:catalytic activity"/>
    <property type="evidence" value="ECO:0007669"/>
    <property type="project" value="TreeGrafter"/>
</dbReference>
<dbReference type="EMBL" id="BAUV01000025">
    <property type="protein sequence ID" value="GAE35962.1"/>
    <property type="molecule type" value="Genomic_DNA"/>
</dbReference>
<gene>
    <name evidence="2" type="ORF">JCM9157_3105</name>
</gene>
<feature type="domain" description="ABM" evidence="1">
    <location>
        <begin position="2"/>
        <end position="91"/>
    </location>
</feature>
<accession>W4QVQ5</accession>
<dbReference type="InterPro" id="IPR011008">
    <property type="entry name" value="Dimeric_a/b-barrel"/>
</dbReference>
<dbReference type="OrthoDB" id="287932at2"/>
<evidence type="ECO:0000313" key="2">
    <source>
        <dbReference type="EMBL" id="GAE35962.1"/>
    </source>
</evidence>
<dbReference type="RefSeq" id="WP_035665606.1">
    <property type="nucleotide sequence ID" value="NZ_BAUV01000025.1"/>
</dbReference>
<evidence type="ECO:0000313" key="3">
    <source>
        <dbReference type="Proteomes" id="UP000018896"/>
    </source>
</evidence>
<proteinExistence type="predicted"/>
<dbReference type="AlphaFoldDB" id="W4QVQ5"/>
<dbReference type="eggNOG" id="COG1359">
    <property type="taxonomic scope" value="Bacteria"/>
</dbReference>
<organism evidence="2 3">
    <name type="scientific">Halalkalibacter akibai (strain ATCC 43226 / DSM 21942 / CIP 109018 / JCM 9157 / 1139)</name>
    <name type="common">Bacillus akibai</name>
    <dbReference type="NCBI Taxonomy" id="1236973"/>
    <lineage>
        <taxon>Bacteria</taxon>
        <taxon>Bacillati</taxon>
        <taxon>Bacillota</taxon>
        <taxon>Bacilli</taxon>
        <taxon>Bacillales</taxon>
        <taxon>Bacillaceae</taxon>
        <taxon>Halalkalibacter</taxon>
    </lineage>
</organism>
<dbReference type="InterPro" id="IPR050744">
    <property type="entry name" value="AI-2_Isomerase_LsrG"/>
</dbReference>
<protein>
    <recommendedName>
        <fullName evidence="1">ABM domain-containing protein</fullName>
    </recommendedName>
</protein>
<name>W4QVQ5_HALA3</name>